<dbReference type="AlphaFoldDB" id="A0A2U1Q8T4"/>
<evidence type="ECO:0000313" key="1">
    <source>
        <dbReference type="EMBL" id="PWA94383.1"/>
    </source>
</evidence>
<dbReference type="STRING" id="35608.A0A2U1Q8T4"/>
<keyword evidence="2" id="KW-1185">Reference proteome</keyword>
<comment type="caution">
    <text evidence="1">The sequence shown here is derived from an EMBL/GenBank/DDBJ whole genome shotgun (WGS) entry which is preliminary data.</text>
</comment>
<dbReference type="OrthoDB" id="200660at2759"/>
<dbReference type="Pfam" id="PF05278">
    <property type="entry name" value="PEARLI-4"/>
    <property type="match status" value="1"/>
</dbReference>
<gene>
    <name evidence="1" type="ORF">CTI12_AA061700</name>
</gene>
<dbReference type="Proteomes" id="UP000245207">
    <property type="component" value="Unassembled WGS sequence"/>
</dbReference>
<sequence>MENIMSMIIEKNEELAHVLQALVITSLKKDNQIASPVCWQFGKKALMICAAKLNLHLPDMARDMSIAVYDYAQMEVNMVQTLRHCQEASMPSNSATELNVKRKRNNEKAQSVAEVLVSRRIKVWWAKDEIYRQGVVESFDCNLYKMHKVLFDDGFEVFLDLKRKRWMLFEDVSTIPDSPACILPYLLTLKLQMDTTRSIELCFMRKAVPIKVSSPQSGIISVQGYKVKSINAPILEAIFKKHGNIAAKCVFPDAMRTYLLEAVCEIVRRIETNDVSNIISNMEEIENHVSVAEVAKVNVAWLQAYLDTIHKMNEAQKKSTSLLETKTKTSLVKMAAKTDLKETYDEFVAARSHLIKAKKCVKVLVEKKLNNNLLESKAEKDSWGRQPVI</sequence>
<protein>
    <submittedName>
        <fullName evidence="1">Phospholipase-like protein</fullName>
    </submittedName>
</protein>
<evidence type="ECO:0000313" key="2">
    <source>
        <dbReference type="Proteomes" id="UP000245207"/>
    </source>
</evidence>
<dbReference type="PANTHER" id="PTHR35358">
    <property type="entry name" value="OS06G0711100 PROTEIN"/>
    <property type="match status" value="1"/>
</dbReference>
<dbReference type="PANTHER" id="PTHR35358:SF18">
    <property type="entry name" value="PHOSPHOLIPASE-LIKE PROTEIN-RELATED"/>
    <property type="match status" value="1"/>
</dbReference>
<dbReference type="EMBL" id="PKPP01000319">
    <property type="protein sequence ID" value="PWA94383.1"/>
    <property type="molecule type" value="Genomic_DNA"/>
</dbReference>
<accession>A0A2U1Q8T4</accession>
<dbReference type="InterPro" id="IPR007942">
    <property type="entry name" value="PLipase-like"/>
</dbReference>
<proteinExistence type="predicted"/>
<reference evidence="1 2" key="1">
    <citation type="journal article" date="2018" name="Mol. Plant">
        <title>The genome of Artemisia annua provides insight into the evolution of Asteraceae family and artemisinin biosynthesis.</title>
        <authorList>
            <person name="Shen Q."/>
            <person name="Zhang L."/>
            <person name="Liao Z."/>
            <person name="Wang S."/>
            <person name="Yan T."/>
            <person name="Shi P."/>
            <person name="Liu M."/>
            <person name="Fu X."/>
            <person name="Pan Q."/>
            <person name="Wang Y."/>
            <person name="Lv Z."/>
            <person name="Lu X."/>
            <person name="Zhang F."/>
            <person name="Jiang W."/>
            <person name="Ma Y."/>
            <person name="Chen M."/>
            <person name="Hao X."/>
            <person name="Li L."/>
            <person name="Tang Y."/>
            <person name="Lv G."/>
            <person name="Zhou Y."/>
            <person name="Sun X."/>
            <person name="Brodelius P.E."/>
            <person name="Rose J.K.C."/>
            <person name="Tang K."/>
        </authorList>
    </citation>
    <scope>NUCLEOTIDE SEQUENCE [LARGE SCALE GENOMIC DNA]</scope>
    <source>
        <strain evidence="2">cv. Huhao1</strain>
        <tissue evidence="1">Leaf</tissue>
    </source>
</reference>
<name>A0A2U1Q8T4_ARTAN</name>
<organism evidence="1 2">
    <name type="scientific">Artemisia annua</name>
    <name type="common">Sweet wormwood</name>
    <dbReference type="NCBI Taxonomy" id="35608"/>
    <lineage>
        <taxon>Eukaryota</taxon>
        <taxon>Viridiplantae</taxon>
        <taxon>Streptophyta</taxon>
        <taxon>Embryophyta</taxon>
        <taxon>Tracheophyta</taxon>
        <taxon>Spermatophyta</taxon>
        <taxon>Magnoliopsida</taxon>
        <taxon>eudicotyledons</taxon>
        <taxon>Gunneridae</taxon>
        <taxon>Pentapetalae</taxon>
        <taxon>asterids</taxon>
        <taxon>campanulids</taxon>
        <taxon>Asterales</taxon>
        <taxon>Asteraceae</taxon>
        <taxon>Asteroideae</taxon>
        <taxon>Anthemideae</taxon>
        <taxon>Artemisiinae</taxon>
        <taxon>Artemisia</taxon>
    </lineage>
</organism>